<gene>
    <name evidence="2" type="ORF">FCC1311_006602</name>
</gene>
<keyword evidence="3" id="KW-1185">Reference proteome</keyword>
<dbReference type="InParanoid" id="A0A2R5G094"/>
<evidence type="ECO:0000313" key="2">
    <source>
        <dbReference type="EMBL" id="GBG24442.1"/>
    </source>
</evidence>
<dbReference type="Proteomes" id="UP000241890">
    <property type="component" value="Unassembled WGS sequence"/>
</dbReference>
<feature type="compositionally biased region" description="Acidic residues" evidence="1">
    <location>
        <begin position="157"/>
        <end position="176"/>
    </location>
</feature>
<dbReference type="AlphaFoldDB" id="A0A2R5G094"/>
<accession>A0A2R5G094</accession>
<evidence type="ECO:0000313" key="3">
    <source>
        <dbReference type="Proteomes" id="UP000241890"/>
    </source>
</evidence>
<name>A0A2R5G094_9STRA</name>
<evidence type="ECO:0000256" key="1">
    <source>
        <dbReference type="SAM" id="MobiDB-lite"/>
    </source>
</evidence>
<feature type="compositionally biased region" description="Acidic residues" evidence="1">
    <location>
        <begin position="264"/>
        <end position="283"/>
    </location>
</feature>
<reference evidence="2 3" key="1">
    <citation type="submission" date="2017-12" db="EMBL/GenBank/DDBJ databases">
        <title>Sequencing, de novo assembly and annotation of complete genome of a new Thraustochytrid species, strain FCC1311.</title>
        <authorList>
            <person name="Sedici K."/>
            <person name="Godart F."/>
            <person name="Aiese Cigliano R."/>
            <person name="Sanseverino W."/>
            <person name="Barakat M."/>
            <person name="Ortet P."/>
            <person name="Marechal E."/>
            <person name="Cagnac O."/>
            <person name="Amato A."/>
        </authorList>
    </citation>
    <scope>NUCLEOTIDE SEQUENCE [LARGE SCALE GENOMIC DNA]</scope>
</reference>
<dbReference type="EMBL" id="BEYU01000005">
    <property type="protein sequence ID" value="GBG24442.1"/>
    <property type="molecule type" value="Genomic_DNA"/>
</dbReference>
<feature type="non-terminal residue" evidence="2">
    <location>
        <position position="312"/>
    </location>
</feature>
<sequence length="312" mass="33376">MDAFVDTFKFLAKDYLKKNEDGLNMLRAISDAVRSDPGKAEFFKTTGGPLAALSSFLVGLHEMNKHHEVDKMLDEFEGAMYTRDSKRLRTLEPMSAASSSNLAESSGASAEPSHADIPMAESNSAPEPVPEEQEPSIVAESPRSASDFDDASTVASDSDEDDELLASESDDEDIDPELGSMLDEFEGAMYTRDSKRLRTLEPMSAASSSNLAESSGVSAEPSHADIPVADSAPEPVPEEQDPSVVPESPRSASDFDDGSTVASDSDEDDELLASESDEEDIDPELGSVSEAFEGTYFGQLPWTNAAQAAITL</sequence>
<feature type="region of interest" description="Disordered" evidence="1">
    <location>
        <begin position="201"/>
        <end position="290"/>
    </location>
</feature>
<feature type="compositionally biased region" description="Low complexity" evidence="1">
    <location>
        <begin position="95"/>
        <end position="110"/>
    </location>
</feature>
<feature type="compositionally biased region" description="Low complexity" evidence="1">
    <location>
        <begin position="204"/>
        <end position="219"/>
    </location>
</feature>
<proteinExistence type="predicted"/>
<feature type="region of interest" description="Disordered" evidence="1">
    <location>
        <begin position="94"/>
        <end position="187"/>
    </location>
</feature>
<organism evidence="2 3">
    <name type="scientific">Hondaea fermentalgiana</name>
    <dbReference type="NCBI Taxonomy" id="2315210"/>
    <lineage>
        <taxon>Eukaryota</taxon>
        <taxon>Sar</taxon>
        <taxon>Stramenopiles</taxon>
        <taxon>Bigyra</taxon>
        <taxon>Labyrinthulomycetes</taxon>
        <taxon>Thraustochytrida</taxon>
        <taxon>Thraustochytriidae</taxon>
        <taxon>Hondaea</taxon>
    </lineage>
</organism>
<protein>
    <submittedName>
        <fullName evidence="2">Uncharacterized protein</fullName>
    </submittedName>
</protein>
<comment type="caution">
    <text evidence="2">The sequence shown here is derived from an EMBL/GenBank/DDBJ whole genome shotgun (WGS) entry which is preliminary data.</text>
</comment>